<dbReference type="AlphaFoldDB" id="A0A251ZZC9"/>
<proteinExistence type="predicted"/>
<evidence type="ECO:0000313" key="2">
    <source>
        <dbReference type="Proteomes" id="UP000194639"/>
    </source>
</evidence>
<reference evidence="1 2" key="1">
    <citation type="submission" date="2014-06" db="EMBL/GenBank/DDBJ databases">
        <authorList>
            <person name="Ju J."/>
            <person name="Zhang J."/>
        </authorList>
    </citation>
    <scope>NUCLEOTIDE SEQUENCE [LARGE SCALE GENOMIC DNA]</scope>
    <source>
        <strain evidence="1">DmW_045</strain>
    </source>
</reference>
<dbReference type="Proteomes" id="UP000194639">
    <property type="component" value="Unassembled WGS sequence"/>
</dbReference>
<sequence>MSFTNAVSSAATQVGDFLTFAKQDESGLLSLLNDLLGPLPQPDRPSMLEQRARAVGMIDTIRYWQGADKAGPATEVEIKQFFTPDELERLSEETGLSEQATLAMVRELLPRCVRRRALHEPFAQSARQTPRGL</sequence>
<comment type="caution">
    <text evidence="1">The sequence shown here is derived from an EMBL/GenBank/DDBJ whole genome shotgun (WGS) entry which is preliminary data.</text>
</comment>
<name>A0A251ZZC9_9PROT</name>
<protein>
    <submittedName>
        <fullName evidence="1">Uncharacterized protein</fullName>
    </submittedName>
</protein>
<dbReference type="SUPFAM" id="SSF140804">
    <property type="entry name" value="YidB-like"/>
    <property type="match status" value="1"/>
</dbReference>
<accession>A0A251ZZC9</accession>
<dbReference type="Gene3D" id="1.10.10.690">
    <property type="entry name" value="YidB-like"/>
    <property type="match status" value="1"/>
</dbReference>
<dbReference type="RefSeq" id="WP_086552968.1">
    <property type="nucleotide sequence ID" value="NZ_JOMO01000044.1"/>
</dbReference>
<gene>
    <name evidence="1" type="ORF">HK12_10830</name>
</gene>
<dbReference type="EMBL" id="JOMO01000044">
    <property type="protein sequence ID" value="OUI80030.1"/>
    <property type="molecule type" value="Genomic_DNA"/>
</dbReference>
<dbReference type="InterPro" id="IPR027405">
    <property type="entry name" value="YidB-like"/>
</dbReference>
<evidence type="ECO:0000313" key="1">
    <source>
        <dbReference type="EMBL" id="OUI80030.1"/>
    </source>
</evidence>
<organism evidence="1 2">
    <name type="scientific">Acetobacter orientalis</name>
    <dbReference type="NCBI Taxonomy" id="146474"/>
    <lineage>
        <taxon>Bacteria</taxon>
        <taxon>Pseudomonadati</taxon>
        <taxon>Pseudomonadota</taxon>
        <taxon>Alphaproteobacteria</taxon>
        <taxon>Acetobacterales</taxon>
        <taxon>Acetobacteraceae</taxon>
        <taxon>Acetobacter</taxon>
    </lineage>
</organism>